<evidence type="ECO:0000313" key="1">
    <source>
        <dbReference type="EMBL" id="KAI4313350.1"/>
    </source>
</evidence>
<keyword evidence="2" id="KW-1185">Reference proteome</keyword>
<organism evidence="1 2">
    <name type="scientific">Bauhinia variegata</name>
    <name type="common">Purple orchid tree</name>
    <name type="synonym">Phanera variegata</name>
    <dbReference type="NCBI Taxonomy" id="167791"/>
    <lineage>
        <taxon>Eukaryota</taxon>
        <taxon>Viridiplantae</taxon>
        <taxon>Streptophyta</taxon>
        <taxon>Embryophyta</taxon>
        <taxon>Tracheophyta</taxon>
        <taxon>Spermatophyta</taxon>
        <taxon>Magnoliopsida</taxon>
        <taxon>eudicotyledons</taxon>
        <taxon>Gunneridae</taxon>
        <taxon>Pentapetalae</taxon>
        <taxon>rosids</taxon>
        <taxon>fabids</taxon>
        <taxon>Fabales</taxon>
        <taxon>Fabaceae</taxon>
        <taxon>Cercidoideae</taxon>
        <taxon>Cercideae</taxon>
        <taxon>Bauhiniinae</taxon>
        <taxon>Bauhinia</taxon>
    </lineage>
</organism>
<name>A0ACB9LPV2_BAUVA</name>
<reference evidence="1 2" key="1">
    <citation type="journal article" date="2022" name="DNA Res.">
        <title>Chromosomal-level genome assembly of the orchid tree Bauhinia variegata (Leguminosae; Cercidoideae) supports the allotetraploid origin hypothesis of Bauhinia.</title>
        <authorList>
            <person name="Zhong Y."/>
            <person name="Chen Y."/>
            <person name="Zheng D."/>
            <person name="Pang J."/>
            <person name="Liu Y."/>
            <person name="Luo S."/>
            <person name="Meng S."/>
            <person name="Qian L."/>
            <person name="Wei D."/>
            <person name="Dai S."/>
            <person name="Zhou R."/>
        </authorList>
    </citation>
    <scope>NUCLEOTIDE SEQUENCE [LARGE SCALE GENOMIC DNA]</scope>
    <source>
        <strain evidence="1">BV-YZ2020</strain>
    </source>
</reference>
<accession>A0ACB9LPV2</accession>
<comment type="caution">
    <text evidence="1">The sequence shown here is derived from an EMBL/GenBank/DDBJ whole genome shotgun (WGS) entry which is preliminary data.</text>
</comment>
<dbReference type="EMBL" id="CM039436">
    <property type="protein sequence ID" value="KAI4313350.1"/>
    <property type="molecule type" value="Genomic_DNA"/>
</dbReference>
<proteinExistence type="predicted"/>
<evidence type="ECO:0000313" key="2">
    <source>
        <dbReference type="Proteomes" id="UP000828941"/>
    </source>
</evidence>
<dbReference type="Proteomes" id="UP000828941">
    <property type="component" value="Chromosome 11"/>
</dbReference>
<gene>
    <name evidence="1" type="ORF">L6164_026336</name>
</gene>
<sequence length="178" mass="19834">MLDPFQNQHHLNGLILWKYHLSDGSMSLLSKELNGSSLISLFSLKFIILFVSFKLAISLRQHNSSLAIQSTTTFAPPPLTDCHVSMRDMGTEMTPIASQEPSRTESPVRAKSTMHNPTTSQPSTLGKANPESTLTYPPSNILDTTKNELSEKELQMKTKREIMVLGTQLENRCGMDVK</sequence>
<protein>
    <submittedName>
        <fullName evidence="1">Uncharacterized protein</fullName>
    </submittedName>
</protein>